<evidence type="ECO:0008006" key="4">
    <source>
        <dbReference type="Google" id="ProtNLM"/>
    </source>
</evidence>
<name>A0ABN2LML9_9MICO</name>
<evidence type="ECO:0000313" key="3">
    <source>
        <dbReference type="Proteomes" id="UP001500851"/>
    </source>
</evidence>
<gene>
    <name evidence="2" type="ORF">GCM10009768_23580</name>
</gene>
<dbReference type="EMBL" id="BAAAOB010000003">
    <property type="protein sequence ID" value="GAA1793943.1"/>
    <property type="molecule type" value="Genomic_DNA"/>
</dbReference>
<proteinExistence type="predicted"/>
<feature type="transmembrane region" description="Helical" evidence="1">
    <location>
        <begin position="149"/>
        <end position="170"/>
    </location>
</feature>
<organism evidence="2 3">
    <name type="scientific">Leucobacter iarius</name>
    <dbReference type="NCBI Taxonomy" id="333963"/>
    <lineage>
        <taxon>Bacteria</taxon>
        <taxon>Bacillati</taxon>
        <taxon>Actinomycetota</taxon>
        <taxon>Actinomycetes</taxon>
        <taxon>Micrococcales</taxon>
        <taxon>Microbacteriaceae</taxon>
        <taxon>Leucobacter</taxon>
    </lineage>
</organism>
<comment type="caution">
    <text evidence="2">The sequence shown here is derived from an EMBL/GenBank/DDBJ whole genome shotgun (WGS) entry which is preliminary data.</text>
</comment>
<feature type="transmembrane region" description="Helical" evidence="1">
    <location>
        <begin position="65"/>
        <end position="83"/>
    </location>
</feature>
<feature type="transmembrane region" description="Helical" evidence="1">
    <location>
        <begin position="34"/>
        <end position="53"/>
    </location>
</feature>
<feature type="transmembrane region" description="Helical" evidence="1">
    <location>
        <begin position="118"/>
        <end position="137"/>
    </location>
</feature>
<evidence type="ECO:0000313" key="2">
    <source>
        <dbReference type="EMBL" id="GAA1793943.1"/>
    </source>
</evidence>
<dbReference type="RefSeq" id="WP_344032464.1">
    <property type="nucleotide sequence ID" value="NZ_BAAAOB010000003.1"/>
</dbReference>
<accession>A0ABN2LML9</accession>
<feature type="transmembrane region" description="Helical" evidence="1">
    <location>
        <begin position="6"/>
        <end position="27"/>
    </location>
</feature>
<keyword evidence="1" id="KW-0812">Transmembrane</keyword>
<protein>
    <recommendedName>
        <fullName evidence="4">Membrane protein YmcC</fullName>
    </recommendedName>
</protein>
<sequence length="182" mass="19506">MIYAIIIGCEIAFWVLIAAGLAARYLLRRPRLGAVLLLLTPVVDLVLLAAAAIDLRGGGRADFAHTLAAIYLGFSVAYGHRMVKWADVRFAHRFAGGPAPVRLSGSAYTLKCWKDVPFTLLAVGIAAGLLWLLTAIAPDPAQVTALGDTYRILGIILGIDVVWAISYTVWPKKAPAEAVQRA</sequence>
<dbReference type="Proteomes" id="UP001500851">
    <property type="component" value="Unassembled WGS sequence"/>
</dbReference>
<keyword evidence="3" id="KW-1185">Reference proteome</keyword>
<reference evidence="2 3" key="1">
    <citation type="journal article" date="2019" name="Int. J. Syst. Evol. Microbiol.">
        <title>The Global Catalogue of Microorganisms (GCM) 10K type strain sequencing project: providing services to taxonomists for standard genome sequencing and annotation.</title>
        <authorList>
            <consortium name="The Broad Institute Genomics Platform"/>
            <consortium name="The Broad Institute Genome Sequencing Center for Infectious Disease"/>
            <person name="Wu L."/>
            <person name="Ma J."/>
        </authorList>
    </citation>
    <scope>NUCLEOTIDE SEQUENCE [LARGE SCALE GENOMIC DNA]</scope>
    <source>
        <strain evidence="2 3">JCM 14736</strain>
    </source>
</reference>
<evidence type="ECO:0000256" key="1">
    <source>
        <dbReference type="SAM" id="Phobius"/>
    </source>
</evidence>
<keyword evidence="1" id="KW-1133">Transmembrane helix</keyword>
<keyword evidence="1" id="KW-0472">Membrane</keyword>